<feature type="domain" description="IclR-ED" evidence="5">
    <location>
        <begin position="69"/>
        <end position="248"/>
    </location>
</feature>
<evidence type="ECO:0000313" key="6">
    <source>
        <dbReference type="EMBL" id="MBB4677463.1"/>
    </source>
</evidence>
<proteinExistence type="predicted"/>
<sequence>MDTPPPRSVTLRALTLLSTFTPTHPRQTLSELSRRSTLPLATVHRLLGDLTTWGAVTRDPDGAYRIGLRLWELGMLTPAASRLREVALPFMQDLYESTRENIHLAVRVGHEALYVDRLSGHRSVPIISRAGSRLPLHATGVGKVLLAHQDTEFIRRFCAATPTRCTQYTIVEPGRLSRELKEVRRRGFALTSEEMTLGTCSVAVPVRDGDGAVIAALGMVLHTVRADLAKQAPGLQAAAVGIERRLGGGEEE</sequence>
<dbReference type="InterPro" id="IPR036388">
    <property type="entry name" value="WH-like_DNA-bd_sf"/>
</dbReference>
<dbReference type="AlphaFoldDB" id="A0A7W7CCP0"/>
<dbReference type="Pfam" id="PF01614">
    <property type="entry name" value="IclR_C"/>
    <property type="match status" value="1"/>
</dbReference>
<dbReference type="InterPro" id="IPR014757">
    <property type="entry name" value="Tscrpt_reg_IclR_C"/>
</dbReference>
<name>A0A7W7CCP0_9PSEU</name>
<organism evidence="6 7">
    <name type="scientific">Crossiella cryophila</name>
    <dbReference type="NCBI Taxonomy" id="43355"/>
    <lineage>
        <taxon>Bacteria</taxon>
        <taxon>Bacillati</taxon>
        <taxon>Actinomycetota</taxon>
        <taxon>Actinomycetes</taxon>
        <taxon>Pseudonocardiales</taxon>
        <taxon>Pseudonocardiaceae</taxon>
        <taxon>Crossiella</taxon>
    </lineage>
</organism>
<dbReference type="PANTHER" id="PTHR30136:SF24">
    <property type="entry name" value="HTH-TYPE TRANSCRIPTIONAL REPRESSOR ALLR"/>
    <property type="match status" value="1"/>
</dbReference>
<evidence type="ECO:0000259" key="4">
    <source>
        <dbReference type="PROSITE" id="PS51077"/>
    </source>
</evidence>
<dbReference type="InterPro" id="IPR050707">
    <property type="entry name" value="HTH_MetabolicPath_Reg"/>
</dbReference>
<gene>
    <name evidence="6" type="ORF">HNR67_003581</name>
</gene>
<keyword evidence="2 6" id="KW-0238">DNA-binding</keyword>
<evidence type="ECO:0000313" key="7">
    <source>
        <dbReference type="Proteomes" id="UP000533598"/>
    </source>
</evidence>
<dbReference type="InterPro" id="IPR036390">
    <property type="entry name" value="WH_DNA-bd_sf"/>
</dbReference>
<dbReference type="SUPFAM" id="SSF46785">
    <property type="entry name" value="Winged helix' DNA-binding domain"/>
    <property type="match status" value="1"/>
</dbReference>
<dbReference type="Proteomes" id="UP000533598">
    <property type="component" value="Unassembled WGS sequence"/>
</dbReference>
<dbReference type="EMBL" id="JACHMH010000001">
    <property type="protein sequence ID" value="MBB4677463.1"/>
    <property type="molecule type" value="Genomic_DNA"/>
</dbReference>
<dbReference type="PROSITE" id="PS51077">
    <property type="entry name" value="HTH_ICLR"/>
    <property type="match status" value="1"/>
</dbReference>
<accession>A0A7W7CCP0</accession>
<dbReference type="PROSITE" id="PS51078">
    <property type="entry name" value="ICLR_ED"/>
    <property type="match status" value="1"/>
</dbReference>
<dbReference type="SMART" id="SM00346">
    <property type="entry name" value="HTH_ICLR"/>
    <property type="match status" value="1"/>
</dbReference>
<keyword evidence="1" id="KW-0805">Transcription regulation</keyword>
<keyword evidence="3" id="KW-0804">Transcription</keyword>
<evidence type="ECO:0000256" key="1">
    <source>
        <dbReference type="ARBA" id="ARBA00023015"/>
    </source>
</evidence>
<dbReference type="GO" id="GO:0045892">
    <property type="term" value="P:negative regulation of DNA-templated transcription"/>
    <property type="evidence" value="ECO:0007669"/>
    <property type="project" value="TreeGrafter"/>
</dbReference>
<evidence type="ECO:0000259" key="5">
    <source>
        <dbReference type="PROSITE" id="PS51078"/>
    </source>
</evidence>
<protein>
    <submittedName>
        <fullName evidence="6">DNA-binding IclR family transcriptional regulator</fullName>
    </submittedName>
</protein>
<dbReference type="RefSeq" id="WP_185003407.1">
    <property type="nucleotide sequence ID" value="NZ_BAAAUI010000049.1"/>
</dbReference>
<dbReference type="Pfam" id="PF09339">
    <property type="entry name" value="HTH_IclR"/>
    <property type="match status" value="1"/>
</dbReference>
<dbReference type="GO" id="GO:0003677">
    <property type="term" value="F:DNA binding"/>
    <property type="evidence" value="ECO:0007669"/>
    <property type="project" value="UniProtKB-KW"/>
</dbReference>
<feature type="domain" description="HTH iclR-type" evidence="4">
    <location>
        <begin position="7"/>
        <end position="68"/>
    </location>
</feature>
<keyword evidence="7" id="KW-1185">Reference proteome</keyword>
<dbReference type="InterPro" id="IPR005471">
    <property type="entry name" value="Tscrpt_reg_IclR_N"/>
</dbReference>
<dbReference type="Gene3D" id="3.30.450.40">
    <property type="match status" value="1"/>
</dbReference>
<comment type="caution">
    <text evidence="6">The sequence shown here is derived from an EMBL/GenBank/DDBJ whole genome shotgun (WGS) entry which is preliminary data.</text>
</comment>
<evidence type="ECO:0000256" key="2">
    <source>
        <dbReference type="ARBA" id="ARBA00023125"/>
    </source>
</evidence>
<dbReference type="SUPFAM" id="SSF55781">
    <property type="entry name" value="GAF domain-like"/>
    <property type="match status" value="1"/>
</dbReference>
<dbReference type="PANTHER" id="PTHR30136">
    <property type="entry name" value="HELIX-TURN-HELIX TRANSCRIPTIONAL REGULATOR, ICLR FAMILY"/>
    <property type="match status" value="1"/>
</dbReference>
<evidence type="ECO:0000256" key="3">
    <source>
        <dbReference type="ARBA" id="ARBA00023163"/>
    </source>
</evidence>
<dbReference type="InterPro" id="IPR029016">
    <property type="entry name" value="GAF-like_dom_sf"/>
</dbReference>
<dbReference type="GO" id="GO:0003700">
    <property type="term" value="F:DNA-binding transcription factor activity"/>
    <property type="evidence" value="ECO:0007669"/>
    <property type="project" value="TreeGrafter"/>
</dbReference>
<reference evidence="6 7" key="1">
    <citation type="submission" date="2020-08" db="EMBL/GenBank/DDBJ databases">
        <title>Sequencing the genomes of 1000 actinobacteria strains.</title>
        <authorList>
            <person name="Klenk H.-P."/>
        </authorList>
    </citation>
    <scope>NUCLEOTIDE SEQUENCE [LARGE SCALE GENOMIC DNA]</scope>
    <source>
        <strain evidence="6 7">DSM 44230</strain>
    </source>
</reference>
<dbReference type="Gene3D" id="1.10.10.10">
    <property type="entry name" value="Winged helix-like DNA-binding domain superfamily/Winged helix DNA-binding domain"/>
    <property type="match status" value="1"/>
</dbReference>